<accession>A0ACB9H9N2</accession>
<sequence>MLRWSNSLCPIQSAPFVDPSISIKLKSILVHTSIEQLSFQIHKYKSEPASAVSSINFALSNCRSHKIFNSIRLVVDSA</sequence>
<dbReference type="EMBL" id="CM042009">
    <property type="protein sequence ID" value="KAI3792593.1"/>
    <property type="molecule type" value="Genomic_DNA"/>
</dbReference>
<comment type="caution">
    <text evidence="1">The sequence shown here is derived from an EMBL/GenBank/DDBJ whole genome shotgun (WGS) entry which is preliminary data.</text>
</comment>
<name>A0ACB9H9N2_CICIN</name>
<evidence type="ECO:0000313" key="1">
    <source>
        <dbReference type="EMBL" id="KAI3792593.1"/>
    </source>
</evidence>
<keyword evidence="2" id="KW-1185">Reference proteome</keyword>
<dbReference type="Proteomes" id="UP001055811">
    <property type="component" value="Linkage Group LG01"/>
</dbReference>
<evidence type="ECO:0000313" key="2">
    <source>
        <dbReference type="Proteomes" id="UP001055811"/>
    </source>
</evidence>
<protein>
    <submittedName>
        <fullName evidence="1">Uncharacterized protein</fullName>
    </submittedName>
</protein>
<proteinExistence type="predicted"/>
<organism evidence="1 2">
    <name type="scientific">Cichorium intybus</name>
    <name type="common">Chicory</name>
    <dbReference type="NCBI Taxonomy" id="13427"/>
    <lineage>
        <taxon>Eukaryota</taxon>
        <taxon>Viridiplantae</taxon>
        <taxon>Streptophyta</taxon>
        <taxon>Embryophyta</taxon>
        <taxon>Tracheophyta</taxon>
        <taxon>Spermatophyta</taxon>
        <taxon>Magnoliopsida</taxon>
        <taxon>eudicotyledons</taxon>
        <taxon>Gunneridae</taxon>
        <taxon>Pentapetalae</taxon>
        <taxon>asterids</taxon>
        <taxon>campanulids</taxon>
        <taxon>Asterales</taxon>
        <taxon>Asteraceae</taxon>
        <taxon>Cichorioideae</taxon>
        <taxon>Cichorieae</taxon>
        <taxon>Cichoriinae</taxon>
        <taxon>Cichorium</taxon>
    </lineage>
</organism>
<gene>
    <name evidence="1" type="ORF">L2E82_06476</name>
</gene>
<reference evidence="1 2" key="2">
    <citation type="journal article" date="2022" name="Mol. Ecol. Resour.">
        <title>The genomes of chicory, endive, great burdock and yacon provide insights into Asteraceae paleo-polyploidization history and plant inulin production.</title>
        <authorList>
            <person name="Fan W."/>
            <person name="Wang S."/>
            <person name="Wang H."/>
            <person name="Wang A."/>
            <person name="Jiang F."/>
            <person name="Liu H."/>
            <person name="Zhao H."/>
            <person name="Xu D."/>
            <person name="Zhang Y."/>
        </authorList>
    </citation>
    <scope>NUCLEOTIDE SEQUENCE [LARGE SCALE GENOMIC DNA]</scope>
    <source>
        <strain evidence="2">cv. Punajuju</strain>
        <tissue evidence="1">Leaves</tissue>
    </source>
</reference>
<reference evidence="2" key="1">
    <citation type="journal article" date="2022" name="Mol. Ecol. Resour.">
        <title>The genomes of chicory, endive, great burdock and yacon provide insights into Asteraceae palaeo-polyploidization history and plant inulin production.</title>
        <authorList>
            <person name="Fan W."/>
            <person name="Wang S."/>
            <person name="Wang H."/>
            <person name="Wang A."/>
            <person name="Jiang F."/>
            <person name="Liu H."/>
            <person name="Zhao H."/>
            <person name="Xu D."/>
            <person name="Zhang Y."/>
        </authorList>
    </citation>
    <scope>NUCLEOTIDE SEQUENCE [LARGE SCALE GENOMIC DNA]</scope>
    <source>
        <strain evidence="2">cv. Punajuju</strain>
    </source>
</reference>